<feature type="domain" description="C3H1-type" evidence="4">
    <location>
        <begin position="285"/>
        <end position="312"/>
    </location>
</feature>
<feature type="compositionally biased region" description="Polar residues" evidence="3">
    <location>
        <begin position="273"/>
        <end position="285"/>
    </location>
</feature>
<evidence type="ECO:0000313" key="6">
    <source>
        <dbReference type="Proteomes" id="UP000012174"/>
    </source>
</evidence>
<gene>
    <name evidence="5" type="ORF">UCREL1_1643</name>
</gene>
<dbReference type="EMBL" id="KB705650">
    <property type="protein sequence ID" value="EMR71316.1"/>
    <property type="molecule type" value="Genomic_DNA"/>
</dbReference>
<evidence type="ECO:0000256" key="1">
    <source>
        <dbReference type="PROSITE-ProRule" id="PRU00723"/>
    </source>
</evidence>
<keyword evidence="1" id="KW-0862">Zinc</keyword>
<evidence type="ECO:0000256" key="2">
    <source>
        <dbReference type="SAM" id="Coils"/>
    </source>
</evidence>
<dbReference type="Pfam" id="PF25543">
    <property type="entry name" value="zf-CCCH_tandem"/>
    <property type="match status" value="1"/>
</dbReference>
<dbReference type="Pfam" id="PF25542">
    <property type="entry name" value="zf-CCCH_12"/>
    <property type="match status" value="1"/>
</dbReference>
<feature type="compositionally biased region" description="Polar residues" evidence="3">
    <location>
        <begin position="374"/>
        <end position="386"/>
    </location>
</feature>
<dbReference type="PANTHER" id="PTHR37543">
    <property type="entry name" value="CCCH ZINC FINGER DNA BINDING PROTEIN (AFU_ORTHOLOGUE AFUA_5G12760)"/>
    <property type="match status" value="1"/>
</dbReference>
<feature type="region of interest" description="Disordered" evidence="3">
    <location>
        <begin position="549"/>
        <end position="614"/>
    </location>
</feature>
<dbReference type="Proteomes" id="UP000012174">
    <property type="component" value="Unassembled WGS sequence"/>
</dbReference>
<dbReference type="PROSITE" id="PS50103">
    <property type="entry name" value="ZF_C3H1"/>
    <property type="match status" value="1"/>
</dbReference>
<dbReference type="InterPro" id="IPR057654">
    <property type="entry name" value="Znf-CCCH_tandem"/>
</dbReference>
<feature type="region of interest" description="Disordered" evidence="3">
    <location>
        <begin position="321"/>
        <end position="395"/>
    </location>
</feature>
<feature type="compositionally biased region" description="Low complexity" evidence="3">
    <location>
        <begin position="562"/>
        <end position="574"/>
    </location>
</feature>
<evidence type="ECO:0000259" key="4">
    <source>
        <dbReference type="PROSITE" id="PS50103"/>
    </source>
</evidence>
<feature type="region of interest" description="Disordered" evidence="3">
    <location>
        <begin position="524"/>
        <end position="543"/>
    </location>
</feature>
<dbReference type="HOGENOM" id="CLU_031811_5_1_1"/>
<feature type="compositionally biased region" description="Low complexity" evidence="3">
    <location>
        <begin position="254"/>
        <end position="272"/>
    </location>
</feature>
<feature type="compositionally biased region" description="Acidic residues" evidence="3">
    <location>
        <begin position="583"/>
        <end position="592"/>
    </location>
</feature>
<evidence type="ECO:0000313" key="5">
    <source>
        <dbReference type="EMBL" id="EMR71316.1"/>
    </source>
</evidence>
<reference evidence="6" key="1">
    <citation type="journal article" date="2013" name="Genome Announc.">
        <title>Draft genome sequence of the grapevine dieback fungus Eutypa lata UCR-EL1.</title>
        <authorList>
            <person name="Blanco-Ulate B."/>
            <person name="Rolshausen P.E."/>
            <person name="Cantu D."/>
        </authorList>
    </citation>
    <scope>NUCLEOTIDE SEQUENCE [LARGE SCALE GENOMIC DNA]</scope>
    <source>
        <strain evidence="6">UCR-EL1</strain>
    </source>
</reference>
<dbReference type="OrthoDB" id="2270193at2759"/>
<accession>M7TN19</accession>
<dbReference type="InterPro" id="IPR000571">
    <property type="entry name" value="Znf_CCCH"/>
</dbReference>
<dbReference type="KEGG" id="ela:UCREL1_1643"/>
<dbReference type="Pfam" id="PF25540">
    <property type="entry name" value="DUF7923"/>
    <property type="match status" value="1"/>
</dbReference>
<name>M7TN19_EUTLA</name>
<dbReference type="InterPro" id="IPR057683">
    <property type="entry name" value="DUF7923"/>
</dbReference>
<protein>
    <submittedName>
        <fullName evidence="5">Putative ccch zinc finger dna binding protein</fullName>
    </submittedName>
</protein>
<sequence length="626" mass="69442">MLGDQEIELYSKQLAEYKRNDTLPDILEKYASLIEEHKRLKSDYEEEREGRERYKQMARGQERNPFVLVLVDGDGYIFDDELVRDGTEGGSRASKRLNDTVKHSLRRKGLEHCEVMVRVYANLVGLSKILYKSGLCGAEKRSLAPFTAGFNRSYGLNDFVDAGELKENADFKLRAMLRLYAENAQCKHIYFAACHDVGYISELTPYRGNRDRFTLVSTPSLRFHDEFQRLGMNVEDLPGVFRTIPLDSASTYRPGAPSGPNNNNSNSNKSAATAQSPMATPSVPSDGQKICQFYQVGKCKYGKGCKNAHVDVRTAPFHMSRASRSDSDFGGNNFGRAAATSVSAADQPPPPGTGTGTGTGTGPSSTSIRDGAASDSSYTKTNNNEFPQLPRNDEIPRGYVALNQTEHRLDAYIPAPTNEANARLKVRSERQKLCNTKHLLGACDNEHCEYDHSPISEDLRPALEMLSRSMPCPKRGSCRNASCVYGHVCQRADCKHRGGKVYCRFPYLTHYENLSLDSVVPGITKKQQQQQPPHVSPPLTTAAVQPSPLTALPVNNKTGSLNNQSPNNSNSNNSNHHRRSPSTDDEDDDDDDAFYHPAPDEESEGEEGVPIARPMNFIGAFWEKKQ</sequence>
<keyword evidence="1" id="KW-0863">Zinc-finger</keyword>
<proteinExistence type="predicted"/>
<feature type="coiled-coil region" evidence="2">
    <location>
        <begin position="27"/>
        <end position="57"/>
    </location>
</feature>
<organism evidence="5 6">
    <name type="scientific">Eutypa lata (strain UCR-EL1)</name>
    <name type="common">Grapevine dieback disease fungus</name>
    <name type="synonym">Eutypa armeniacae</name>
    <dbReference type="NCBI Taxonomy" id="1287681"/>
    <lineage>
        <taxon>Eukaryota</taxon>
        <taxon>Fungi</taxon>
        <taxon>Dikarya</taxon>
        <taxon>Ascomycota</taxon>
        <taxon>Pezizomycotina</taxon>
        <taxon>Sordariomycetes</taxon>
        <taxon>Xylariomycetidae</taxon>
        <taxon>Xylariales</taxon>
        <taxon>Diatrypaceae</taxon>
        <taxon>Eutypa</taxon>
    </lineage>
</organism>
<feature type="compositionally biased region" description="Polar residues" evidence="3">
    <location>
        <begin position="549"/>
        <end position="561"/>
    </location>
</feature>
<dbReference type="AlphaFoldDB" id="M7TN19"/>
<dbReference type="PANTHER" id="PTHR37543:SF1">
    <property type="entry name" value="CCCH ZINC FINGER DNA BINDING PROTEIN (AFU_ORTHOLOGUE AFUA_5G12760)"/>
    <property type="match status" value="1"/>
</dbReference>
<dbReference type="OMA" id="AGCHDTG"/>
<feature type="region of interest" description="Disordered" evidence="3">
    <location>
        <begin position="251"/>
        <end position="286"/>
    </location>
</feature>
<keyword evidence="1" id="KW-0479">Metal-binding</keyword>
<dbReference type="SMART" id="SM00356">
    <property type="entry name" value="ZnF_C3H1"/>
    <property type="match status" value="3"/>
</dbReference>
<keyword evidence="6" id="KW-1185">Reference proteome</keyword>
<evidence type="ECO:0000256" key="3">
    <source>
        <dbReference type="SAM" id="MobiDB-lite"/>
    </source>
</evidence>
<dbReference type="eggNOG" id="ENOG502SJHR">
    <property type="taxonomic scope" value="Eukaryota"/>
</dbReference>
<feature type="zinc finger region" description="C3H1-type" evidence="1">
    <location>
        <begin position="285"/>
        <end position="312"/>
    </location>
</feature>
<keyword evidence="2" id="KW-0175">Coiled coil</keyword>
<dbReference type="GO" id="GO:0008270">
    <property type="term" value="F:zinc ion binding"/>
    <property type="evidence" value="ECO:0007669"/>
    <property type="project" value="UniProtKB-KW"/>
</dbReference>